<dbReference type="EMBL" id="JBHGCJ010000029">
    <property type="protein sequence ID" value="MFG6111784.1"/>
    <property type="molecule type" value="Genomic_DNA"/>
</dbReference>
<evidence type="ECO:0000313" key="2">
    <source>
        <dbReference type="Proteomes" id="UP001605261"/>
    </source>
</evidence>
<comment type="caution">
    <text evidence="1">The sequence shown here is derived from an EMBL/GenBank/DDBJ whole genome shotgun (WGS) entry which is preliminary data.</text>
</comment>
<dbReference type="Proteomes" id="UP001605261">
    <property type="component" value="Unassembled WGS sequence"/>
</dbReference>
<protein>
    <submittedName>
        <fullName evidence="1">Uncharacterized protein</fullName>
    </submittedName>
</protein>
<sequence length="113" mass="12707">MSSAQLSIPAVIDVDAEVAYWRQRHADGTLGSGTGSFGHYVPWIKFACDSLITQPRASDEQRDESFQTQYALQIMPRLSEDQARAFVEEVWEHVYLSSRHDVAARPRLGAARV</sequence>
<proteinExistence type="predicted"/>
<keyword evidence="2" id="KW-1185">Reference proteome</keyword>
<organism evidence="1 2">
    <name type="scientific">Stenotrophomonas nematodicola</name>
    <dbReference type="NCBI Taxonomy" id="2656746"/>
    <lineage>
        <taxon>Bacteria</taxon>
        <taxon>Pseudomonadati</taxon>
        <taxon>Pseudomonadota</taxon>
        <taxon>Gammaproteobacteria</taxon>
        <taxon>Lysobacterales</taxon>
        <taxon>Lysobacteraceae</taxon>
        <taxon>Stenotrophomonas</taxon>
    </lineage>
</organism>
<gene>
    <name evidence="1" type="ORF">ACEU0G_002128</name>
</gene>
<accession>A0ABW7D7L8</accession>
<name>A0ABW7D7L8_9GAMM</name>
<dbReference type="RefSeq" id="WP_259210260.1">
    <property type="nucleotide sequence ID" value="NZ_JBHGCJ010000029.1"/>
</dbReference>
<evidence type="ECO:0000313" key="1">
    <source>
        <dbReference type="EMBL" id="MFG6111784.1"/>
    </source>
</evidence>
<reference evidence="1 2" key="1">
    <citation type="submission" date="2024-09" db="EMBL/GenBank/DDBJ databases">
        <authorList>
            <consortium name="All-Russian atlas of soil microorganisms"/>
            <consortium name="as a basis for the search for new antimicrobial producers and enzymes with unique properties"/>
            <person name="Sokolova E.A."/>
            <person name="Voronina E.N."/>
        </authorList>
    </citation>
    <scope>NUCLEOTIDE SEQUENCE [LARGE SCALE GENOMIC DNA]</scope>
    <source>
        <strain evidence="1 2">AF-22b-331.1</strain>
    </source>
</reference>